<evidence type="ECO:0000256" key="1">
    <source>
        <dbReference type="SAM" id="MobiDB-lite"/>
    </source>
</evidence>
<dbReference type="EMBL" id="DS990645">
    <property type="protein sequence ID" value="EGC42539.1"/>
    <property type="molecule type" value="Genomic_DNA"/>
</dbReference>
<dbReference type="AlphaFoldDB" id="F0UW29"/>
<protein>
    <submittedName>
        <fullName evidence="2">Predicted protein</fullName>
    </submittedName>
</protein>
<evidence type="ECO:0000313" key="3">
    <source>
        <dbReference type="Proteomes" id="UP000008142"/>
    </source>
</evidence>
<accession>F0UW29</accession>
<dbReference type="Proteomes" id="UP000008142">
    <property type="component" value="Unassembled WGS sequence"/>
</dbReference>
<proteinExistence type="predicted"/>
<dbReference type="HOGENOM" id="CLU_1294040_0_0_1"/>
<gene>
    <name evidence="2" type="ORF">HCEG_09321</name>
</gene>
<organism evidence="3">
    <name type="scientific">Ajellomyces capsulatus (strain H88)</name>
    <name type="common">Darling's disease fungus</name>
    <name type="synonym">Histoplasma capsulatum</name>
    <dbReference type="NCBI Taxonomy" id="544711"/>
    <lineage>
        <taxon>Eukaryota</taxon>
        <taxon>Fungi</taxon>
        <taxon>Dikarya</taxon>
        <taxon>Ascomycota</taxon>
        <taxon>Pezizomycotina</taxon>
        <taxon>Eurotiomycetes</taxon>
        <taxon>Eurotiomycetidae</taxon>
        <taxon>Onygenales</taxon>
        <taxon>Ajellomycetaceae</taxon>
        <taxon>Histoplasma</taxon>
    </lineage>
</organism>
<feature type="region of interest" description="Disordered" evidence="1">
    <location>
        <begin position="1"/>
        <end position="25"/>
    </location>
</feature>
<name>F0UW29_AJEC8</name>
<feature type="compositionally biased region" description="Polar residues" evidence="1">
    <location>
        <begin position="1"/>
        <end position="18"/>
    </location>
</feature>
<reference evidence="3" key="1">
    <citation type="submission" date="2008-07" db="EMBL/GenBank/DDBJ databases">
        <title>Annotation of Ajellomyces capsulatus strain H88.</title>
        <authorList>
            <person name="Champion M."/>
            <person name="Cuomo C."/>
            <person name="Ma L.-J."/>
            <person name="Henn M.R."/>
            <person name="Sil A."/>
            <person name="Goldman B."/>
            <person name="Young S.K."/>
            <person name="Kodira C.D."/>
            <person name="Zeng Q."/>
            <person name="Koehrsen M."/>
            <person name="Alvarado L."/>
            <person name="Berlin A."/>
            <person name="Borenstein D."/>
            <person name="Chen Z."/>
            <person name="Engels R."/>
            <person name="Freedman E."/>
            <person name="Gellesch M."/>
            <person name="Goldberg J."/>
            <person name="Griggs A."/>
            <person name="Gujja S."/>
            <person name="Heiman D."/>
            <person name="Hepburn T."/>
            <person name="Howarth C."/>
            <person name="Jen D."/>
            <person name="Larson L."/>
            <person name="Lewis B."/>
            <person name="Mehta T."/>
            <person name="Park D."/>
            <person name="Pearson M."/>
            <person name="Roberts A."/>
            <person name="Saif S."/>
            <person name="Shea T."/>
            <person name="Shenoy N."/>
            <person name="Sisk P."/>
            <person name="Stolte C."/>
            <person name="Sykes S."/>
            <person name="Walk T."/>
            <person name="White J."/>
            <person name="Yandava C."/>
            <person name="Klein B."/>
            <person name="McEwen J.G."/>
            <person name="Puccia R."/>
            <person name="Goldman G.H."/>
            <person name="Felipe M.S."/>
            <person name="Nino-Vega G."/>
            <person name="San-Blas G."/>
            <person name="Taylor J."/>
            <person name="Mendoza L."/>
            <person name="Galagan J."/>
            <person name="Nusbaum C."/>
            <person name="Birren B."/>
        </authorList>
    </citation>
    <scope>NUCLEOTIDE SEQUENCE [LARGE SCALE GENOMIC DNA]</scope>
    <source>
        <strain evidence="3">H88</strain>
    </source>
</reference>
<evidence type="ECO:0000313" key="2">
    <source>
        <dbReference type="EMBL" id="EGC42539.1"/>
    </source>
</evidence>
<sequence length="213" mass="23559">MFNGGESQASESLRSGVNSKPRLAPLGPADAATSCALGRLIHRLSEPRIAREEWIRVQDQVGIIVGQGVEVGLAQLSSTSIRASGSTAKAHDQKKSLANTVHSTMVHGSYPVTEKFIPPKLVSDWVSQRAWGRATLERFLYTQWERNRIQMATLEKTQLTELCIHFWPDIWSFMVGLCDLLEATDGQRLSGAYLQLIPSLKLAFSLRNAALGW</sequence>